<dbReference type="EMBL" id="BAABHA010000002">
    <property type="protein sequence ID" value="GAA4376648.1"/>
    <property type="molecule type" value="Genomic_DNA"/>
</dbReference>
<comment type="caution">
    <text evidence="1">The sequence shown here is derived from an EMBL/GenBank/DDBJ whole genome shotgun (WGS) entry which is preliminary data.</text>
</comment>
<organism evidence="1 2">
    <name type="scientific">Hymenobacter koreensis</name>
    <dbReference type="NCBI Taxonomy" id="1084523"/>
    <lineage>
        <taxon>Bacteria</taxon>
        <taxon>Pseudomonadati</taxon>
        <taxon>Bacteroidota</taxon>
        <taxon>Cytophagia</taxon>
        <taxon>Cytophagales</taxon>
        <taxon>Hymenobacteraceae</taxon>
        <taxon>Hymenobacter</taxon>
    </lineage>
</organism>
<gene>
    <name evidence="1" type="ORF">GCM10023186_10710</name>
</gene>
<dbReference type="Proteomes" id="UP001500454">
    <property type="component" value="Unassembled WGS sequence"/>
</dbReference>
<reference evidence="2" key="1">
    <citation type="journal article" date="2019" name="Int. J. Syst. Evol. Microbiol.">
        <title>The Global Catalogue of Microorganisms (GCM) 10K type strain sequencing project: providing services to taxonomists for standard genome sequencing and annotation.</title>
        <authorList>
            <consortium name="The Broad Institute Genomics Platform"/>
            <consortium name="The Broad Institute Genome Sequencing Center for Infectious Disease"/>
            <person name="Wu L."/>
            <person name="Ma J."/>
        </authorList>
    </citation>
    <scope>NUCLEOTIDE SEQUENCE [LARGE SCALE GENOMIC DNA]</scope>
    <source>
        <strain evidence="2">JCM 17924</strain>
    </source>
</reference>
<protein>
    <recommendedName>
        <fullName evidence="3">SAP domain-containing protein</fullName>
    </recommendedName>
</protein>
<evidence type="ECO:0000313" key="2">
    <source>
        <dbReference type="Proteomes" id="UP001500454"/>
    </source>
</evidence>
<evidence type="ECO:0000313" key="1">
    <source>
        <dbReference type="EMBL" id="GAA4376648.1"/>
    </source>
</evidence>
<proteinExistence type="predicted"/>
<sequence>MIQDQILTADDTVFIHQQIATSSAYRLQAEMLPGYKLIPKDTLESIAERLTTKGKKSKLVDELEQRYGTSMFGQIAMPLFSRDFQTVIVEINQVCFGLCGRGEIFVVRRHKGKWQVVKTISGFIA</sequence>
<keyword evidence="2" id="KW-1185">Reference proteome</keyword>
<evidence type="ECO:0008006" key="3">
    <source>
        <dbReference type="Google" id="ProtNLM"/>
    </source>
</evidence>
<accession>A0ABP8IW97</accession>
<name>A0ABP8IW97_9BACT</name>